<reference evidence="1" key="1">
    <citation type="journal article" date="2020" name="Stud. Mycol.">
        <title>101 Dothideomycetes genomes: a test case for predicting lifestyles and emergence of pathogens.</title>
        <authorList>
            <person name="Haridas S."/>
            <person name="Albert R."/>
            <person name="Binder M."/>
            <person name="Bloem J."/>
            <person name="Labutti K."/>
            <person name="Salamov A."/>
            <person name="Andreopoulos B."/>
            <person name="Baker S."/>
            <person name="Barry K."/>
            <person name="Bills G."/>
            <person name="Bluhm B."/>
            <person name="Cannon C."/>
            <person name="Castanera R."/>
            <person name="Culley D."/>
            <person name="Daum C."/>
            <person name="Ezra D."/>
            <person name="Gonzalez J."/>
            <person name="Henrissat B."/>
            <person name="Kuo A."/>
            <person name="Liang C."/>
            <person name="Lipzen A."/>
            <person name="Lutzoni F."/>
            <person name="Magnuson J."/>
            <person name="Mondo S."/>
            <person name="Nolan M."/>
            <person name="Ohm R."/>
            <person name="Pangilinan J."/>
            <person name="Park H.-J."/>
            <person name="Ramirez L."/>
            <person name="Alfaro M."/>
            <person name="Sun H."/>
            <person name="Tritt A."/>
            <person name="Yoshinaga Y."/>
            <person name="Zwiers L.-H."/>
            <person name="Turgeon B."/>
            <person name="Goodwin S."/>
            <person name="Spatafora J."/>
            <person name="Crous P."/>
            <person name="Grigoriev I."/>
        </authorList>
    </citation>
    <scope>NUCLEOTIDE SEQUENCE</scope>
    <source>
        <strain evidence="1">CBS 122681</strain>
    </source>
</reference>
<proteinExistence type="predicted"/>
<name>A0A6A6TTU1_9PLEO</name>
<gene>
    <name evidence="1" type="ORF">K491DRAFT_686477</name>
</gene>
<protein>
    <submittedName>
        <fullName evidence="1">Uncharacterized protein</fullName>
    </submittedName>
</protein>
<dbReference type="AlphaFoldDB" id="A0A6A6TTU1"/>
<dbReference type="EMBL" id="MU004289">
    <property type="protein sequence ID" value="KAF2662597.1"/>
    <property type="molecule type" value="Genomic_DNA"/>
</dbReference>
<evidence type="ECO:0000313" key="1">
    <source>
        <dbReference type="EMBL" id="KAF2662597.1"/>
    </source>
</evidence>
<keyword evidence="2" id="KW-1185">Reference proteome</keyword>
<organism evidence="1 2">
    <name type="scientific">Lophiostoma macrostomum CBS 122681</name>
    <dbReference type="NCBI Taxonomy" id="1314788"/>
    <lineage>
        <taxon>Eukaryota</taxon>
        <taxon>Fungi</taxon>
        <taxon>Dikarya</taxon>
        <taxon>Ascomycota</taxon>
        <taxon>Pezizomycotina</taxon>
        <taxon>Dothideomycetes</taxon>
        <taxon>Pleosporomycetidae</taxon>
        <taxon>Pleosporales</taxon>
        <taxon>Lophiostomataceae</taxon>
        <taxon>Lophiostoma</taxon>
    </lineage>
</organism>
<evidence type="ECO:0000313" key="2">
    <source>
        <dbReference type="Proteomes" id="UP000799324"/>
    </source>
</evidence>
<dbReference type="OrthoDB" id="5337308at2759"/>
<dbReference type="Proteomes" id="UP000799324">
    <property type="component" value="Unassembled WGS sequence"/>
</dbReference>
<sequence>MTASDKDAGGMISGTPVGTAESVFNNYPDDLTKWGYTFDTEAGEAFESGTGPEIDDAMRSLGIRYDEFDDDGPNYVTGWYHSKQTMHNNVVYPPTQARFRTIVNPEGGLIVGWLKYGLKFMGANLNPRVTQIPEFKNWADVAHLSWEIMCRMVGRDARNLRYIVSADIYNSETEALIAHSLQSTWTDDWKDTMCKRWEWKNKVEWDSSSEQFEVLLASPNGRGAAFMLIQHKSFYGEKRTIDKVTFWCTYTPDDDDEEEEGIWNLQLMFHVSQ</sequence>
<accession>A0A6A6TTU1</accession>